<feature type="non-terminal residue" evidence="3">
    <location>
        <position position="701"/>
    </location>
</feature>
<dbReference type="EMBL" id="SOIP01000006">
    <property type="protein sequence ID" value="TET83626.1"/>
    <property type="molecule type" value="Genomic_DNA"/>
</dbReference>
<comment type="caution">
    <text evidence="3">The sequence shown here is derived from an EMBL/GenBank/DDBJ whole genome shotgun (WGS) entry which is preliminary data.</text>
</comment>
<feature type="repeat" description="TPR" evidence="1">
    <location>
        <begin position="304"/>
        <end position="337"/>
    </location>
</feature>
<name>A0A523XWG6_UNCT6</name>
<evidence type="ECO:0000256" key="1">
    <source>
        <dbReference type="PROSITE-ProRule" id="PRU00339"/>
    </source>
</evidence>
<feature type="non-terminal residue" evidence="3">
    <location>
        <position position="1"/>
    </location>
</feature>
<dbReference type="PANTHER" id="PTHR10098">
    <property type="entry name" value="RAPSYN-RELATED"/>
    <property type="match status" value="1"/>
</dbReference>
<feature type="repeat" description="TPR" evidence="1">
    <location>
        <begin position="343"/>
        <end position="376"/>
    </location>
</feature>
<evidence type="ECO:0000313" key="4">
    <source>
        <dbReference type="Proteomes" id="UP000315534"/>
    </source>
</evidence>
<dbReference type="AlphaFoldDB" id="A0A523XWG6"/>
<feature type="repeat" description="TPR" evidence="1">
    <location>
        <begin position="270"/>
        <end position="303"/>
    </location>
</feature>
<dbReference type="Pfam" id="PF13424">
    <property type="entry name" value="TPR_12"/>
    <property type="match status" value="4"/>
</dbReference>
<dbReference type="SMART" id="SM00028">
    <property type="entry name" value="TPR"/>
    <property type="match status" value="11"/>
</dbReference>
<dbReference type="InterPro" id="IPR011990">
    <property type="entry name" value="TPR-like_helical_dom_sf"/>
</dbReference>
<gene>
    <name evidence="3" type="ORF">E3J38_00115</name>
</gene>
<proteinExistence type="predicted"/>
<organism evidence="3 4">
    <name type="scientific">candidate division TA06 bacterium</name>
    <dbReference type="NCBI Taxonomy" id="2250710"/>
    <lineage>
        <taxon>Bacteria</taxon>
        <taxon>Bacteria division TA06</taxon>
    </lineage>
</organism>
<dbReference type="Gene3D" id="1.25.40.10">
    <property type="entry name" value="Tetratricopeptide repeat domain"/>
    <property type="match status" value="4"/>
</dbReference>
<feature type="region of interest" description="Disordered" evidence="2">
    <location>
        <begin position="1"/>
        <end position="21"/>
    </location>
</feature>
<dbReference type="SUPFAM" id="SSF48452">
    <property type="entry name" value="TPR-like"/>
    <property type="match status" value="3"/>
</dbReference>
<evidence type="ECO:0000313" key="3">
    <source>
        <dbReference type="EMBL" id="TET83626.1"/>
    </source>
</evidence>
<dbReference type="PROSITE" id="PS50005">
    <property type="entry name" value="TPR"/>
    <property type="match status" value="6"/>
</dbReference>
<feature type="repeat" description="TPR" evidence="1">
    <location>
        <begin position="423"/>
        <end position="456"/>
    </location>
</feature>
<dbReference type="Pfam" id="PF13414">
    <property type="entry name" value="TPR_11"/>
    <property type="match status" value="1"/>
</dbReference>
<feature type="repeat" description="TPR" evidence="1">
    <location>
        <begin position="543"/>
        <end position="576"/>
    </location>
</feature>
<dbReference type="Proteomes" id="UP000315534">
    <property type="component" value="Unassembled WGS sequence"/>
</dbReference>
<dbReference type="Pfam" id="PF13176">
    <property type="entry name" value="TPR_7"/>
    <property type="match status" value="1"/>
</dbReference>
<reference evidence="3 4" key="1">
    <citation type="submission" date="2019-03" db="EMBL/GenBank/DDBJ databases">
        <title>Metabolic potential of uncultured bacteria and archaea associated with petroleum seepage in deep-sea sediments.</title>
        <authorList>
            <person name="Dong X."/>
            <person name="Hubert C."/>
        </authorList>
    </citation>
    <scope>NUCLEOTIDE SEQUENCE [LARGE SCALE GENOMIC DNA]</scope>
    <source>
        <strain evidence="3">E29_bin36</strain>
    </source>
</reference>
<sequence>SVTSEPEHPQNPSEHDLSREAPYVSIELGALDKVQTTEMVGQMLGTERPPHQLSDWVYEHAGGNPLLIEESLSGAVSGRAVTNEDGQWLVDTDRLEKVKATQSVTGIVDSWLIRLDEKELELLRKASILGDTFDVDLLQKLAEVRPEELFILLNTLENENILVPSPENSTKLIFSHKWVRDIIYSAIEKERRAGLHERAVRILESDYPDKEEVTDTLAYHASSANLVDESVKYCTLAAKKALKVQALKTALHYYQWALDILPQGSNHQRPGILEAVGDLYRTLGQYDEALNAYNQIISFRSASPRISLKIGQAHIRKGNKEEALAIFKSAIEAIPEDKNTDRVTVLSELALTYLAFDEYDKAEESAHQALRIAEEIEDKRGLSRVYHVLGLIKSSRENFEKAIEYNLKSLRMKEELNDAKGMASSHNNLGILYWNKRMYDKAIESYAQSLTIMEKVGDIAGVARAHNNIGLVEMQKGSWDDAAAHLRESLNVFERLNDRSVLGQLYMNMGAVADRQGRWQEALSFVEKGSSMFEQVGQQFNLATCLRDAGTLHLRLGNMEEAESRLKRALTLTERLGDPLAQASVLLDLGYFHREAFHWKKALNCLKRSLEISEARGATERLSSIKSLLAEVYTAKGDLENARKSGEEALQLSVEVDDPAQIANTHLALAQLAVAEGDDLVADDQFNRAIQGLSGLGKRYD</sequence>
<feature type="repeat" description="TPR" evidence="1">
    <location>
        <begin position="383"/>
        <end position="416"/>
    </location>
</feature>
<evidence type="ECO:0000256" key="2">
    <source>
        <dbReference type="SAM" id="MobiDB-lite"/>
    </source>
</evidence>
<accession>A0A523XWG6</accession>
<protein>
    <submittedName>
        <fullName evidence="3">Tetratricopeptide repeat protein</fullName>
    </submittedName>
</protein>
<keyword evidence="1" id="KW-0802">TPR repeat</keyword>
<dbReference type="InterPro" id="IPR019734">
    <property type="entry name" value="TPR_rpt"/>
</dbReference>
<feature type="compositionally biased region" description="Basic and acidic residues" evidence="2">
    <location>
        <begin position="1"/>
        <end position="19"/>
    </location>
</feature>